<feature type="transmembrane region" description="Helical" evidence="1">
    <location>
        <begin position="605"/>
        <end position="624"/>
    </location>
</feature>
<dbReference type="SUPFAM" id="SSF50969">
    <property type="entry name" value="YVTN repeat-like/Quinoprotein amine dehydrogenase"/>
    <property type="match status" value="1"/>
</dbReference>
<comment type="caution">
    <text evidence="2">The sequence shown here is derived from an EMBL/GenBank/DDBJ whole genome shotgun (WGS) entry which is preliminary data.</text>
</comment>
<gene>
    <name evidence="2" type="ORF">Pla22_45420</name>
</gene>
<accession>A0A5C5WFN8</accession>
<evidence type="ECO:0000256" key="1">
    <source>
        <dbReference type="SAM" id="Phobius"/>
    </source>
</evidence>
<reference evidence="2 3" key="1">
    <citation type="submission" date="2019-02" db="EMBL/GenBank/DDBJ databases">
        <title>Deep-cultivation of Planctomycetes and their phenomic and genomic characterization uncovers novel biology.</title>
        <authorList>
            <person name="Wiegand S."/>
            <person name="Jogler M."/>
            <person name="Boedeker C."/>
            <person name="Pinto D."/>
            <person name="Vollmers J."/>
            <person name="Rivas-Marin E."/>
            <person name="Kohn T."/>
            <person name="Peeters S.H."/>
            <person name="Heuer A."/>
            <person name="Rast P."/>
            <person name="Oberbeckmann S."/>
            <person name="Bunk B."/>
            <person name="Jeske O."/>
            <person name="Meyerdierks A."/>
            <person name="Storesund J.E."/>
            <person name="Kallscheuer N."/>
            <person name="Luecker S."/>
            <person name="Lage O.M."/>
            <person name="Pohl T."/>
            <person name="Merkel B.J."/>
            <person name="Hornburger P."/>
            <person name="Mueller R.-W."/>
            <person name="Bruemmer F."/>
            <person name="Labrenz M."/>
            <person name="Spormann A.M."/>
            <person name="Op Den Camp H."/>
            <person name="Overmann J."/>
            <person name="Amann R."/>
            <person name="Jetten M.S.M."/>
            <person name="Mascher T."/>
            <person name="Medema M.H."/>
            <person name="Devos D.P."/>
            <person name="Kaster A.-K."/>
            <person name="Ovreas L."/>
            <person name="Rohde M."/>
            <person name="Galperin M.Y."/>
            <person name="Jogler C."/>
        </authorList>
    </citation>
    <scope>NUCLEOTIDE SEQUENCE [LARGE SCALE GENOMIC DNA]</scope>
    <source>
        <strain evidence="2 3">Pla22</strain>
    </source>
</reference>
<keyword evidence="1" id="KW-1133">Transmembrane helix</keyword>
<dbReference type="RefSeq" id="WP_146516876.1">
    <property type="nucleotide sequence ID" value="NZ_SJPI01000003.1"/>
</dbReference>
<sequence length="707" mass="77998">MNGTNKIASNGKRIVFLVAAILVVGITIPLIVRAPAVNLAEGFFFAVHHDPDFVVMCNSIESRPGVTEALVIDLEREIATRPIVTQHFRALHSVNENGSLNCVEFPSKSRNDLEENNARWLLIDPISGATIDSRNMRLPSSGLLNSCGSLVVYRENGKVHLADLNSPTSVVVDEQLMMPSDQVSWIPGTHNVHTIRWLPSSNKDTASLGVSEHRLFAIRDMKSPELIASWRSAPIAEPNFGAPTSEIAYVNSAMDKVEIRSGMTGEVVQEYPIPSTIDFASFTTPALQQGLLYTASDSILRSNIFDYRSQVWLPTDITKLQLGDWLPSANLRFWQSNDEAQRKYVYEGASEEPRCSFVASGRHDWTGLFIDADHVAVSTRCFGGSLEVFDSHTGKRVKTFRPFQWVAWSLIAVLVGSTWLGWAWCTSPVFQTTPPGLTSLVMLGTPLLLFAARALIVGDTSNTGRLPYAYSQGIATAMISLSAVWFAFGRSAWTRRVAPLGVIVTVAIGLISVCFRNQPATAWQAIASVTFPVITALAWLLTLRLFGFRITRRNPCDLSTKGEISTHRRWPIRDLFLVTAVASSLFAVIRPILSDAEELTRIAYLIWPVAYVNLTLALTLWLTLGKSKRLFLAVLMTIAVLGIGLAAEPLAAFIRVGSWDQWLRWPTVSRVVATYGVALAISLIPFRLHGYVLARPLRPEIAKPVTT</sequence>
<dbReference type="OrthoDB" id="165683at2"/>
<feature type="transmembrane region" description="Helical" evidence="1">
    <location>
        <begin position="631"/>
        <end position="652"/>
    </location>
</feature>
<feature type="transmembrane region" description="Helical" evidence="1">
    <location>
        <begin position="405"/>
        <end position="425"/>
    </location>
</feature>
<dbReference type="AlphaFoldDB" id="A0A5C5WFN8"/>
<feature type="transmembrane region" description="Helical" evidence="1">
    <location>
        <begin position="437"/>
        <end position="456"/>
    </location>
</feature>
<feature type="transmembrane region" description="Helical" evidence="1">
    <location>
        <begin position="468"/>
        <end position="488"/>
    </location>
</feature>
<feature type="transmembrane region" description="Helical" evidence="1">
    <location>
        <begin position="575"/>
        <end position="593"/>
    </location>
</feature>
<dbReference type="InterPro" id="IPR011044">
    <property type="entry name" value="Quino_amine_DH_bsu"/>
</dbReference>
<evidence type="ECO:0000313" key="2">
    <source>
        <dbReference type="EMBL" id="TWT49347.1"/>
    </source>
</evidence>
<feature type="transmembrane region" description="Helical" evidence="1">
    <location>
        <begin position="521"/>
        <end position="543"/>
    </location>
</feature>
<name>A0A5C5WFN8_9BACT</name>
<proteinExistence type="predicted"/>
<evidence type="ECO:0000313" key="3">
    <source>
        <dbReference type="Proteomes" id="UP000316598"/>
    </source>
</evidence>
<keyword evidence="1" id="KW-0472">Membrane</keyword>
<keyword evidence="1" id="KW-0812">Transmembrane</keyword>
<keyword evidence="3" id="KW-1185">Reference proteome</keyword>
<protein>
    <submittedName>
        <fullName evidence="2">Uncharacterized protein</fullName>
    </submittedName>
</protein>
<dbReference type="Proteomes" id="UP000316598">
    <property type="component" value="Unassembled WGS sequence"/>
</dbReference>
<feature type="transmembrane region" description="Helical" evidence="1">
    <location>
        <begin position="497"/>
        <end position="515"/>
    </location>
</feature>
<feature type="transmembrane region" description="Helical" evidence="1">
    <location>
        <begin position="672"/>
        <end position="694"/>
    </location>
</feature>
<feature type="transmembrane region" description="Helical" evidence="1">
    <location>
        <begin position="14"/>
        <end position="32"/>
    </location>
</feature>
<dbReference type="EMBL" id="SJPI01000003">
    <property type="protein sequence ID" value="TWT49347.1"/>
    <property type="molecule type" value="Genomic_DNA"/>
</dbReference>
<organism evidence="2 3">
    <name type="scientific">Rubripirellula amarantea</name>
    <dbReference type="NCBI Taxonomy" id="2527999"/>
    <lineage>
        <taxon>Bacteria</taxon>
        <taxon>Pseudomonadati</taxon>
        <taxon>Planctomycetota</taxon>
        <taxon>Planctomycetia</taxon>
        <taxon>Pirellulales</taxon>
        <taxon>Pirellulaceae</taxon>
        <taxon>Rubripirellula</taxon>
    </lineage>
</organism>